<evidence type="ECO:0000313" key="5">
    <source>
        <dbReference type="EMBL" id="TFB15025.1"/>
    </source>
</evidence>
<dbReference type="Pfam" id="PF01476">
    <property type="entry name" value="LysM"/>
    <property type="match status" value="3"/>
</dbReference>
<dbReference type="InterPro" id="IPR018392">
    <property type="entry name" value="LysM"/>
</dbReference>
<evidence type="ECO:0000259" key="4">
    <source>
        <dbReference type="PROSITE" id="PS51782"/>
    </source>
</evidence>
<dbReference type="PROSITE" id="PS51782">
    <property type="entry name" value="LYSM"/>
    <property type="match status" value="3"/>
</dbReference>
<dbReference type="InterPro" id="IPR036505">
    <property type="entry name" value="Amidase/PGRP_sf"/>
</dbReference>
<dbReference type="Proteomes" id="UP000297975">
    <property type="component" value="Unassembled WGS sequence"/>
</dbReference>
<dbReference type="Gene3D" id="3.40.80.10">
    <property type="entry name" value="Peptidoglycan recognition protein-like"/>
    <property type="match status" value="1"/>
</dbReference>
<dbReference type="InterPro" id="IPR036779">
    <property type="entry name" value="LysM_dom_sf"/>
</dbReference>
<dbReference type="PROSITE" id="PS50943">
    <property type="entry name" value="HTH_CROC1"/>
    <property type="match status" value="1"/>
</dbReference>
<dbReference type="SMART" id="SM00257">
    <property type="entry name" value="LysM"/>
    <property type="match status" value="3"/>
</dbReference>
<dbReference type="InterPro" id="IPR001387">
    <property type="entry name" value="Cro/C1-type_HTH"/>
</dbReference>
<organism evidence="5 6">
    <name type="scientific">Filobacillus milosensis</name>
    <dbReference type="NCBI Taxonomy" id="94137"/>
    <lineage>
        <taxon>Bacteria</taxon>
        <taxon>Bacillati</taxon>
        <taxon>Bacillota</taxon>
        <taxon>Bacilli</taxon>
        <taxon>Bacillales</taxon>
        <taxon>Bacillaceae</taxon>
        <taxon>Filobacillus</taxon>
    </lineage>
</organism>
<feature type="domain" description="HTH cro/C1-type" evidence="3">
    <location>
        <begin position="271"/>
        <end position="292"/>
    </location>
</feature>
<feature type="domain" description="LysM" evidence="4">
    <location>
        <begin position="317"/>
        <end position="361"/>
    </location>
</feature>
<proteinExistence type="predicted"/>
<dbReference type="GO" id="GO:0008745">
    <property type="term" value="F:N-acetylmuramoyl-L-alanine amidase activity"/>
    <property type="evidence" value="ECO:0007669"/>
    <property type="project" value="InterPro"/>
</dbReference>
<dbReference type="CDD" id="cd06583">
    <property type="entry name" value="PGRP"/>
    <property type="match status" value="1"/>
</dbReference>
<dbReference type="GO" id="GO:0009253">
    <property type="term" value="P:peptidoglycan catabolic process"/>
    <property type="evidence" value="ECO:0007669"/>
    <property type="project" value="InterPro"/>
</dbReference>
<dbReference type="CDD" id="cd00118">
    <property type="entry name" value="LysM"/>
    <property type="match status" value="3"/>
</dbReference>
<protein>
    <recommendedName>
        <fullName evidence="2">Autolysin</fullName>
    </recommendedName>
    <alternativeName>
        <fullName evidence="1">Cell wall hydrolase</fullName>
    </alternativeName>
</protein>
<dbReference type="PANTHER" id="PTHR33734:SF22">
    <property type="entry name" value="MEMBRANE-BOUND LYTIC MUREIN TRANSGLYCOSYLASE D"/>
    <property type="match status" value="1"/>
</dbReference>
<comment type="caution">
    <text evidence="5">The sequence shown here is derived from an EMBL/GenBank/DDBJ whole genome shotgun (WGS) entry which is preliminary data.</text>
</comment>
<feature type="domain" description="LysM" evidence="4">
    <location>
        <begin position="222"/>
        <end position="266"/>
    </location>
</feature>
<dbReference type="AlphaFoldDB" id="A0A4Y8IIG1"/>
<dbReference type="OrthoDB" id="66275at2"/>
<dbReference type="Gene3D" id="3.10.350.10">
    <property type="entry name" value="LysM domain"/>
    <property type="match status" value="3"/>
</dbReference>
<reference evidence="5 6" key="1">
    <citation type="submission" date="2019-03" db="EMBL/GenBank/DDBJ databases">
        <authorList>
            <person name="He R.-H."/>
        </authorList>
    </citation>
    <scope>NUCLEOTIDE SEQUENCE [LARGE SCALE GENOMIC DNA]</scope>
    <source>
        <strain evidence="6">SH 714</strain>
    </source>
</reference>
<sequence>MGVNLMILKSLFLFFISCVLILGLTANSNITQASVTTNDLHLPLTPKYSSDRTKKVTHVLVHFISNAGKNPNEPYNVNSIYNIFLDYGFSTHYMIGRSGEIYKLVDEERVAFHAGKGSLSRFSGYKNNLNDYSIGIELLAIGTRNEMMSMISSQAYDSVSSSDIGYTDAQYRSLNRLLDGILNRHPLVKRNKNHILGHEEYAPGRKPDPGKLFAWARVDFTQKHYVREGDTLWEIAQKYGVTIDSIALLNTIDPNKYLQIGQKLIIPATYKVLSGDTLWEIAKKYGVSIETLTNLNNLNPKDFLQVGQRLKIPSGTTTYRVKSGDTLWRIAQKYHVSIDTIVKVNHLDPNAYLQIGQNLLIPQ</sequence>
<dbReference type="SUPFAM" id="SSF55846">
    <property type="entry name" value="N-acetylmuramoyl-L-alanine amidase-like"/>
    <property type="match status" value="1"/>
</dbReference>
<gene>
    <name evidence="5" type="ORF">E3U55_12270</name>
</gene>
<accession>A0A4Y8IIG1</accession>
<evidence type="ECO:0000313" key="6">
    <source>
        <dbReference type="Proteomes" id="UP000297975"/>
    </source>
</evidence>
<feature type="domain" description="LysM" evidence="4">
    <location>
        <begin position="268"/>
        <end position="312"/>
    </location>
</feature>
<evidence type="ECO:0000256" key="1">
    <source>
        <dbReference type="ARBA" id="ARBA00030881"/>
    </source>
</evidence>
<name>A0A4Y8IIG1_9BACI</name>
<dbReference type="GO" id="GO:0008932">
    <property type="term" value="F:lytic endotransglycosylase activity"/>
    <property type="evidence" value="ECO:0007669"/>
    <property type="project" value="TreeGrafter"/>
</dbReference>
<evidence type="ECO:0000256" key="2">
    <source>
        <dbReference type="ARBA" id="ARBA00032390"/>
    </source>
</evidence>
<dbReference type="InterPro" id="IPR002502">
    <property type="entry name" value="Amidase_domain"/>
</dbReference>
<dbReference type="Pfam" id="PF01510">
    <property type="entry name" value="Amidase_2"/>
    <property type="match status" value="1"/>
</dbReference>
<evidence type="ECO:0000259" key="3">
    <source>
        <dbReference type="PROSITE" id="PS50943"/>
    </source>
</evidence>
<dbReference type="SUPFAM" id="SSF54106">
    <property type="entry name" value="LysM domain"/>
    <property type="match status" value="3"/>
</dbReference>
<dbReference type="PANTHER" id="PTHR33734">
    <property type="entry name" value="LYSM DOMAIN-CONTAINING GPI-ANCHORED PROTEIN 2"/>
    <property type="match status" value="1"/>
</dbReference>
<dbReference type="EMBL" id="SOPW01000014">
    <property type="protein sequence ID" value="TFB15025.1"/>
    <property type="molecule type" value="Genomic_DNA"/>
</dbReference>
<dbReference type="SMART" id="SM00644">
    <property type="entry name" value="Ami_2"/>
    <property type="match status" value="1"/>
</dbReference>
<keyword evidence="6" id="KW-1185">Reference proteome</keyword>